<dbReference type="Proteomes" id="UP000279457">
    <property type="component" value="Unassembled WGS sequence"/>
</dbReference>
<evidence type="ECO:0000256" key="1">
    <source>
        <dbReference type="SAM" id="SignalP"/>
    </source>
</evidence>
<evidence type="ECO:0000313" key="4">
    <source>
        <dbReference type="Proteomes" id="UP000279457"/>
    </source>
</evidence>
<evidence type="ECO:0000313" key="3">
    <source>
        <dbReference type="EMBL" id="RQM36676.1"/>
    </source>
</evidence>
<dbReference type="Gene3D" id="3.40.50.10610">
    <property type="entry name" value="ABC-type transport auxiliary lipoprotein component"/>
    <property type="match status" value="1"/>
</dbReference>
<evidence type="ECO:0000259" key="2">
    <source>
        <dbReference type="Pfam" id="PF03886"/>
    </source>
</evidence>
<keyword evidence="4" id="KW-1185">Reference proteome</keyword>
<dbReference type="Pfam" id="PF03886">
    <property type="entry name" value="ABC_trans_aux"/>
    <property type="match status" value="1"/>
</dbReference>
<dbReference type="OrthoDB" id="5949767at2"/>
<dbReference type="AlphaFoldDB" id="A0A3N6SGJ6"/>
<reference evidence="3 4" key="1">
    <citation type="submission" date="2018-10" db="EMBL/GenBank/DDBJ databases">
        <title>Draft genome sequence for the type isolate of Erwinia psidii, agent causal of bacterial blight in guava (Psidium guajava) and wilt and die-back of Eucalyptus spp.</title>
        <authorList>
            <person name="Hermenegildo P.S."/>
            <person name="Santos S.A."/>
            <person name="Guimaraes L.M.S."/>
            <person name="Vidigal P.M.P."/>
            <person name="Pereira I.C."/>
            <person name="Badel J.L."/>
            <person name="Alfenas-Zerbini P."/>
            <person name="Ferreira M.A.S.V."/>
            <person name="Alfenas A.C."/>
        </authorList>
    </citation>
    <scope>NUCLEOTIDE SEQUENCE [LARGE SCALE GENOMIC DNA]</scope>
    <source>
        <strain evidence="3 4">IBSBF 435</strain>
    </source>
</reference>
<dbReference type="SUPFAM" id="SSF159594">
    <property type="entry name" value="XCC0632-like"/>
    <property type="match status" value="1"/>
</dbReference>
<organism evidence="3 4">
    <name type="scientific">Erwinia psidii</name>
    <dbReference type="NCBI Taxonomy" id="69224"/>
    <lineage>
        <taxon>Bacteria</taxon>
        <taxon>Pseudomonadati</taxon>
        <taxon>Pseudomonadota</taxon>
        <taxon>Gammaproteobacteria</taxon>
        <taxon>Enterobacterales</taxon>
        <taxon>Erwiniaceae</taxon>
        <taxon>Erwinia</taxon>
    </lineage>
</organism>
<sequence length="199" mass="21700">MKSALACYVLLLSSALTACSSPPVHYHTLNVAPTATGSARSAPFVIYLLPTGVPPQLDMPQLVVMTGNDRVSVLDNDRWLSPVGDEFQTALSSALTTLLNTQDVSGIGSHSSRPVLFIRVQIRRFDSWPGQFVKLQADWSLRKDGVQQVCRTTLVEDAAGGMDEMFSAQQKIVRRLAEVIARQARQSGVPVSEPNLFCE</sequence>
<proteinExistence type="predicted"/>
<gene>
    <name evidence="3" type="ORF">EB241_19060</name>
</gene>
<comment type="caution">
    <text evidence="3">The sequence shown here is derived from an EMBL/GenBank/DDBJ whole genome shotgun (WGS) entry which is preliminary data.</text>
</comment>
<dbReference type="InterPro" id="IPR005586">
    <property type="entry name" value="ABC_trans_aux"/>
</dbReference>
<name>A0A3N6SGJ6_9GAMM</name>
<dbReference type="EMBL" id="RHHM01000018">
    <property type="protein sequence ID" value="RQM36676.1"/>
    <property type="molecule type" value="Genomic_DNA"/>
</dbReference>
<feature type="domain" description="ABC-type transport auxiliary lipoprotein component" evidence="2">
    <location>
        <begin position="28"/>
        <end position="181"/>
    </location>
</feature>
<dbReference type="RefSeq" id="WP_124234580.1">
    <property type="nucleotide sequence ID" value="NZ_RHHM01000018.1"/>
</dbReference>
<feature type="chain" id="PRO_5017934339" evidence="1">
    <location>
        <begin position="19"/>
        <end position="199"/>
    </location>
</feature>
<dbReference type="PROSITE" id="PS51257">
    <property type="entry name" value="PROKAR_LIPOPROTEIN"/>
    <property type="match status" value="1"/>
</dbReference>
<protein>
    <submittedName>
        <fullName evidence="3">Membrane integrity-associated transporter subunit PqiC</fullName>
    </submittedName>
</protein>
<feature type="signal peptide" evidence="1">
    <location>
        <begin position="1"/>
        <end position="18"/>
    </location>
</feature>
<keyword evidence="1" id="KW-0732">Signal</keyword>
<accession>A0A3N6SGJ6</accession>